<feature type="transmembrane region" description="Helical" evidence="1">
    <location>
        <begin position="53"/>
        <end position="73"/>
    </location>
</feature>
<proteinExistence type="predicted"/>
<accession>A0ABR9P5R0</accession>
<protein>
    <submittedName>
        <fullName evidence="2">Uncharacterized protein</fullName>
    </submittedName>
</protein>
<evidence type="ECO:0000313" key="2">
    <source>
        <dbReference type="EMBL" id="MBE2999190.1"/>
    </source>
</evidence>
<keyword evidence="1" id="KW-0812">Transmembrane</keyword>
<dbReference type="EMBL" id="JADBGI010000008">
    <property type="protein sequence ID" value="MBE2999190.1"/>
    <property type="molecule type" value="Genomic_DNA"/>
</dbReference>
<organism evidence="2 3">
    <name type="scientific">Nocardiopsis coralli</name>
    <dbReference type="NCBI Taxonomy" id="2772213"/>
    <lineage>
        <taxon>Bacteria</taxon>
        <taxon>Bacillati</taxon>
        <taxon>Actinomycetota</taxon>
        <taxon>Actinomycetes</taxon>
        <taxon>Streptosporangiales</taxon>
        <taxon>Nocardiopsidaceae</taxon>
        <taxon>Nocardiopsis</taxon>
    </lineage>
</organism>
<name>A0ABR9P5R0_9ACTN</name>
<dbReference type="RefSeq" id="WP_193121821.1">
    <property type="nucleotide sequence ID" value="NZ_JADBGI010000008.1"/>
</dbReference>
<keyword evidence="3" id="KW-1185">Reference proteome</keyword>
<reference evidence="2 3" key="1">
    <citation type="submission" date="2020-09" db="EMBL/GenBank/DDBJ databases">
        <title>Diversity and distribution of actinomycetes associated with coral in the coast of Hainan.</title>
        <authorList>
            <person name="Li F."/>
        </authorList>
    </citation>
    <scope>NUCLEOTIDE SEQUENCE [LARGE SCALE GENOMIC DNA]</scope>
    <source>
        <strain evidence="2 3">HNM0947</strain>
    </source>
</reference>
<sequence length="78" mass="8067">MALGILPGSAGNTDCGSVFNPAYNLEPSFGDWMFGNPARDACVELHNGLRTPMLVLLIVGGAATVVGGIVKAYRNNSS</sequence>
<comment type="caution">
    <text evidence="2">The sequence shown here is derived from an EMBL/GenBank/DDBJ whole genome shotgun (WGS) entry which is preliminary data.</text>
</comment>
<dbReference type="Proteomes" id="UP000806528">
    <property type="component" value="Unassembled WGS sequence"/>
</dbReference>
<evidence type="ECO:0000313" key="3">
    <source>
        <dbReference type="Proteomes" id="UP000806528"/>
    </source>
</evidence>
<keyword evidence="1" id="KW-1133">Transmembrane helix</keyword>
<keyword evidence="1" id="KW-0472">Membrane</keyword>
<evidence type="ECO:0000256" key="1">
    <source>
        <dbReference type="SAM" id="Phobius"/>
    </source>
</evidence>
<gene>
    <name evidence="2" type="ORF">IDM40_10810</name>
</gene>